<reference evidence="3 4" key="2">
    <citation type="submission" date="2014-09" db="EMBL/GenBank/DDBJ databases">
        <authorList>
            <consortium name="NBRP consortium"/>
            <person name="Sawabe T."/>
            <person name="Meirelles P."/>
            <person name="Nakanishi M."/>
            <person name="Sayaka M."/>
            <person name="Hattori M."/>
            <person name="Ohkuma M."/>
        </authorList>
    </citation>
    <scope>NUCLEOTIDE SEQUENCE [LARGE SCALE GENOMIC DNA]</scope>
    <source>
        <strain evidence="3 4">JCM 19240</strain>
    </source>
</reference>
<organism evidence="3 4">
    <name type="scientific">Vibrio maritimus</name>
    <dbReference type="NCBI Taxonomy" id="990268"/>
    <lineage>
        <taxon>Bacteria</taxon>
        <taxon>Pseudomonadati</taxon>
        <taxon>Pseudomonadota</taxon>
        <taxon>Gammaproteobacteria</taxon>
        <taxon>Vibrionales</taxon>
        <taxon>Vibrionaceae</taxon>
        <taxon>Vibrio</taxon>
    </lineage>
</organism>
<dbReference type="GO" id="GO:0003677">
    <property type="term" value="F:DNA binding"/>
    <property type="evidence" value="ECO:0007669"/>
    <property type="project" value="InterPro"/>
</dbReference>
<evidence type="ECO:0000259" key="2">
    <source>
        <dbReference type="Pfam" id="PF12835"/>
    </source>
</evidence>
<dbReference type="SUPFAM" id="SSF56349">
    <property type="entry name" value="DNA breaking-rejoining enzymes"/>
    <property type="match status" value="1"/>
</dbReference>
<comment type="caution">
    <text evidence="3">The sequence shown here is derived from an EMBL/GenBank/DDBJ whole genome shotgun (WGS) entry which is preliminary data.</text>
</comment>
<dbReference type="Pfam" id="PF12835">
    <property type="entry name" value="Integrase_1"/>
    <property type="match status" value="1"/>
</dbReference>
<evidence type="ECO:0000256" key="1">
    <source>
        <dbReference type="ARBA" id="ARBA00023172"/>
    </source>
</evidence>
<keyword evidence="4" id="KW-1185">Reference proteome</keyword>
<sequence length="259" mass="29252">MLAFGEYLRESYEVDQTTSASTARDYLSHVNHVLAQARGDEKLVVNATKDLQFAPKTGIALRDGSISKAQHHRIITQASEPVSLIAQLQRTWGLRFREAALLDARKALKLLDTYELIDVKRGTKGGQPRWVALESEQQRQVLEKIAELQQHKDHDSLIPQGQSLKAFQTKAWREVQAIKPTYLSHGERKTYACDYYERHLGVPCPVRSAIAHGNAHHQFIAISLGITLSEARERDKAIRLQLSKCLGHHRECITNAYLG</sequence>
<protein>
    <submittedName>
        <fullName evidence="3">Phage integrase family protein</fullName>
    </submittedName>
</protein>
<dbReference type="GO" id="GO:0006310">
    <property type="term" value="P:DNA recombination"/>
    <property type="evidence" value="ECO:0007669"/>
    <property type="project" value="UniProtKB-KW"/>
</dbReference>
<dbReference type="Gene3D" id="1.10.443.10">
    <property type="entry name" value="Intergrase catalytic core"/>
    <property type="match status" value="1"/>
</dbReference>
<evidence type="ECO:0000313" key="4">
    <source>
        <dbReference type="Proteomes" id="UP000029224"/>
    </source>
</evidence>
<dbReference type="AlphaFoldDB" id="A0A090TN07"/>
<name>A0A090TN07_9VIBR</name>
<dbReference type="Proteomes" id="UP000029224">
    <property type="component" value="Unassembled WGS sequence"/>
</dbReference>
<dbReference type="EMBL" id="BBMT01000002">
    <property type="protein sequence ID" value="GAL32627.1"/>
    <property type="molecule type" value="Genomic_DNA"/>
</dbReference>
<gene>
    <name evidence="3" type="ORF">JCM19240_6059</name>
</gene>
<dbReference type="InterPro" id="IPR011010">
    <property type="entry name" value="DNA_brk_join_enz"/>
</dbReference>
<reference evidence="3 4" key="1">
    <citation type="submission" date="2014-09" db="EMBL/GenBank/DDBJ databases">
        <title>Vibrio maritimus JCM 19240. (C210) whole genome shotgun sequence.</title>
        <authorList>
            <person name="Sawabe T."/>
            <person name="Meirelles P."/>
            <person name="Nakanishi M."/>
            <person name="Sayaka M."/>
            <person name="Hattori M."/>
            <person name="Ohkuma M."/>
        </authorList>
    </citation>
    <scope>NUCLEOTIDE SEQUENCE [LARGE SCALE GENOMIC DNA]</scope>
    <source>
        <strain evidence="3 4">JCM 19240</strain>
    </source>
</reference>
<dbReference type="InterPro" id="IPR013762">
    <property type="entry name" value="Integrase-like_cat_sf"/>
</dbReference>
<proteinExistence type="predicted"/>
<keyword evidence="1" id="KW-0233">DNA recombination</keyword>
<dbReference type="InterPro" id="IPR024456">
    <property type="entry name" value="Integrase_catalytic_putative"/>
</dbReference>
<dbReference type="GO" id="GO:0015074">
    <property type="term" value="P:DNA integration"/>
    <property type="evidence" value="ECO:0007669"/>
    <property type="project" value="InterPro"/>
</dbReference>
<feature type="domain" description="Integrase catalytic" evidence="2">
    <location>
        <begin position="73"/>
        <end position="194"/>
    </location>
</feature>
<accession>A0A090TN07</accession>
<evidence type="ECO:0000313" key="3">
    <source>
        <dbReference type="EMBL" id="GAL32627.1"/>
    </source>
</evidence>